<dbReference type="AlphaFoldDB" id="M4NIM8"/>
<gene>
    <name evidence="1" type="ORF">R2APBS1_2408</name>
</gene>
<proteinExistence type="predicted"/>
<evidence type="ECO:0008006" key="3">
    <source>
        <dbReference type="Google" id="ProtNLM"/>
    </source>
</evidence>
<protein>
    <recommendedName>
        <fullName evidence="3">HNH endonuclease</fullName>
    </recommendedName>
</protein>
<organism evidence="1 2">
    <name type="scientific">Rhodanobacter denitrificans</name>
    <dbReference type="NCBI Taxonomy" id="666685"/>
    <lineage>
        <taxon>Bacteria</taxon>
        <taxon>Pseudomonadati</taxon>
        <taxon>Pseudomonadota</taxon>
        <taxon>Gammaproteobacteria</taxon>
        <taxon>Lysobacterales</taxon>
        <taxon>Rhodanobacteraceae</taxon>
        <taxon>Rhodanobacter</taxon>
    </lineage>
</organism>
<dbReference type="EMBL" id="CP003470">
    <property type="protein sequence ID" value="AGG89503.1"/>
    <property type="molecule type" value="Genomic_DNA"/>
</dbReference>
<dbReference type="eggNOG" id="COG1403">
    <property type="taxonomic scope" value="Bacteria"/>
</dbReference>
<dbReference type="KEGG" id="rhd:R2APBS1_2408"/>
<dbReference type="RefSeq" id="WP_015448080.1">
    <property type="nucleotide sequence ID" value="NC_020541.1"/>
</dbReference>
<dbReference type="STRING" id="666685.R2APBS1_2408"/>
<evidence type="ECO:0000313" key="1">
    <source>
        <dbReference type="EMBL" id="AGG89503.1"/>
    </source>
</evidence>
<dbReference type="Gene3D" id="1.10.30.50">
    <property type="match status" value="1"/>
</dbReference>
<sequence>MRFIDIKLLTKVIEADADGAKICSTLHRAHKSTAVKYAGDRQGYIDRNGSAKWRPLKARFTAITGRKCWYTEAELTGGDLVIDHYRPKAAYWFLAFDEYNYRVACPYANSPHHNEEYGCAGGKGDEFPLLDPRAKAKGRNGIKLERPMLLDPCNEADCKLVVFQTDGRPVLHPDHLNDAIAKRRVEKSKILLNLDHPDFNSKREQLRRDIDRDVRSHENSAGDPAHQQDLRTKLTARISRTAPFSTAARQYLGAHKHFEWVAKLLGQNM</sequence>
<dbReference type="OrthoDB" id="9815944at2"/>
<reference evidence="1 2" key="1">
    <citation type="submission" date="2012-04" db="EMBL/GenBank/DDBJ databases">
        <title>Complete genome of Rhodanobacter sp. 2APBS1.</title>
        <authorList>
            <consortium name="US DOE Joint Genome Institute"/>
            <person name="Huntemann M."/>
            <person name="Wei C.-L."/>
            <person name="Han J."/>
            <person name="Detter J.C."/>
            <person name="Han C."/>
            <person name="Tapia R."/>
            <person name="Munk A.C.C."/>
            <person name="Chen A."/>
            <person name="Krypides N."/>
            <person name="Mavromatis K."/>
            <person name="Markowitz V."/>
            <person name="Szeto E."/>
            <person name="Ivanova N."/>
            <person name="Mikhailova N."/>
            <person name="Ovchinnikova G."/>
            <person name="Pagani I."/>
            <person name="Pati A."/>
            <person name="Goodwin L."/>
            <person name="Peters L."/>
            <person name="Pitluck S."/>
            <person name="Woyke T."/>
            <person name="Prakash O."/>
            <person name="Elkins J."/>
            <person name="Brown S."/>
            <person name="Palumbo A."/>
            <person name="Hemme C."/>
            <person name="Zhou J."/>
            <person name="Watson D."/>
            <person name="Jardine P."/>
            <person name="Kostka J."/>
            <person name="Green S."/>
        </authorList>
    </citation>
    <scope>NUCLEOTIDE SEQUENCE [LARGE SCALE GENOMIC DNA]</scope>
    <source>
        <strain evidence="1 2">2APBS1</strain>
    </source>
</reference>
<keyword evidence="2" id="KW-1185">Reference proteome</keyword>
<evidence type="ECO:0000313" key="2">
    <source>
        <dbReference type="Proteomes" id="UP000011859"/>
    </source>
</evidence>
<accession>M4NIM8</accession>
<dbReference type="HOGENOM" id="CLU_071576_1_0_6"/>
<dbReference type="Proteomes" id="UP000011859">
    <property type="component" value="Chromosome"/>
</dbReference>
<name>M4NIM8_9GAMM</name>